<dbReference type="InterPro" id="IPR004027">
    <property type="entry name" value="SEC_C_motif"/>
</dbReference>
<dbReference type="EMBL" id="JBGOOT010000001">
    <property type="protein sequence ID" value="MEZ8193728.1"/>
    <property type="molecule type" value="Genomic_DNA"/>
</dbReference>
<keyword evidence="2" id="KW-1185">Reference proteome</keyword>
<dbReference type="PANTHER" id="PTHR33747:SF1">
    <property type="entry name" value="ADENYLATE CYCLASE-ASSOCIATED CAP C-TERMINAL DOMAIN-CONTAINING PROTEIN"/>
    <property type="match status" value="1"/>
</dbReference>
<comment type="caution">
    <text evidence="1">The sequence shown here is derived from an EMBL/GenBank/DDBJ whole genome shotgun (WGS) entry which is preliminary data.</text>
</comment>
<sequence length="204" mass="22751">MYQLLTLPDTDFPLSSVYLEGAIFASNLATKPLDPEVWLQPLLGEELNTVKAVVVEQINKQHNLLQRSEFELTQLLNDGDFSDNLADFAEGFMNVWPVIETQWEEANIGEGSMRMLQAFLTTLMLAIDEEQTQQQMKEAGFDQVPALADFTDQLDVMVVEVALAADEAMLGNKSQIVNPFKGIGRNDPCPCNSGKKFKQCCSNK</sequence>
<evidence type="ECO:0000313" key="2">
    <source>
        <dbReference type="Proteomes" id="UP001569153"/>
    </source>
</evidence>
<organism evidence="1 2">
    <name type="scientific">Vibrio cortegadensis</name>
    <dbReference type="NCBI Taxonomy" id="1328770"/>
    <lineage>
        <taxon>Bacteria</taxon>
        <taxon>Pseudomonadati</taxon>
        <taxon>Pseudomonadota</taxon>
        <taxon>Gammaproteobacteria</taxon>
        <taxon>Vibrionales</taxon>
        <taxon>Vibrionaceae</taxon>
        <taxon>Vibrio</taxon>
    </lineage>
</organism>
<dbReference type="PANTHER" id="PTHR33747">
    <property type="entry name" value="UPF0225 PROTEIN SCO1677"/>
    <property type="match status" value="1"/>
</dbReference>
<dbReference type="Pfam" id="PF03695">
    <property type="entry name" value="UPF0149"/>
    <property type="match status" value="1"/>
</dbReference>
<dbReference type="Pfam" id="PF02810">
    <property type="entry name" value="SEC-C"/>
    <property type="match status" value="1"/>
</dbReference>
<dbReference type="Proteomes" id="UP001569153">
    <property type="component" value="Unassembled WGS sequence"/>
</dbReference>
<dbReference type="Gene3D" id="3.10.450.50">
    <property type="match status" value="1"/>
</dbReference>
<dbReference type="RefSeq" id="WP_371729587.1">
    <property type="nucleotide sequence ID" value="NZ_JBGOOT010000001.1"/>
</dbReference>
<evidence type="ECO:0000313" key="1">
    <source>
        <dbReference type="EMBL" id="MEZ8193728.1"/>
    </source>
</evidence>
<dbReference type="SUPFAM" id="SSF103642">
    <property type="entry name" value="Sec-C motif"/>
    <property type="match status" value="1"/>
</dbReference>
<protein>
    <submittedName>
        <fullName evidence="1">YecA family protein</fullName>
    </submittedName>
</protein>
<reference evidence="1 2" key="1">
    <citation type="submission" date="2024-06" db="EMBL/GenBank/DDBJ databases">
        <authorList>
            <person name="Steensen K."/>
            <person name="Seneca J."/>
            <person name="Bartlau N."/>
            <person name="Yu A.X."/>
            <person name="Polz M.F."/>
        </authorList>
    </citation>
    <scope>NUCLEOTIDE SEQUENCE [LARGE SCALE GENOMIC DNA]</scope>
    <source>
        <strain evidence="1 2">FF146</strain>
    </source>
</reference>
<dbReference type="InterPro" id="IPR011978">
    <property type="entry name" value="YgfB-like"/>
</dbReference>
<proteinExistence type="predicted"/>
<name>A0ABV4M3W8_9VIBR</name>
<gene>
    <name evidence="1" type="ORF">ACED38_02400</name>
</gene>
<accession>A0ABV4M3W8</accession>